<dbReference type="OrthoDB" id="9798176at2"/>
<comment type="similarity">
    <text evidence="2 9 10">Belongs to the CRISPR-associated endoribonuclease Cas2 protein family.</text>
</comment>
<dbReference type="KEGG" id="pbj:VN24_14620"/>
<dbReference type="PATRIC" id="fig|1126833.4.peg.3196"/>
<dbReference type="HOGENOM" id="CLU_161124_3_1_9"/>
<accession>A0A0D5NRH6</accession>
<organism evidence="11 12">
    <name type="scientific">Paenibacillus beijingensis</name>
    <dbReference type="NCBI Taxonomy" id="1126833"/>
    <lineage>
        <taxon>Bacteria</taxon>
        <taxon>Bacillati</taxon>
        <taxon>Bacillota</taxon>
        <taxon>Bacilli</taxon>
        <taxon>Bacillales</taxon>
        <taxon>Paenibacillaceae</taxon>
        <taxon>Paenibacillus</taxon>
    </lineage>
</organism>
<dbReference type="GO" id="GO:0046872">
    <property type="term" value="F:metal ion binding"/>
    <property type="evidence" value="ECO:0007669"/>
    <property type="project" value="UniProtKB-UniRule"/>
</dbReference>
<dbReference type="InterPro" id="IPR019199">
    <property type="entry name" value="Virulence_VapD/CRISPR_Cas2"/>
</dbReference>
<evidence type="ECO:0000256" key="1">
    <source>
        <dbReference type="ARBA" id="ARBA00001946"/>
    </source>
</evidence>
<keyword evidence="8 9" id="KW-0051">Antiviral defense</keyword>
<dbReference type="AlphaFoldDB" id="A0A0D5NRH6"/>
<dbReference type="GO" id="GO:0004521">
    <property type="term" value="F:RNA endonuclease activity"/>
    <property type="evidence" value="ECO:0007669"/>
    <property type="project" value="UniProtKB-UniRule"/>
</dbReference>
<evidence type="ECO:0000256" key="10">
    <source>
        <dbReference type="PIRNR" id="PIRNR032582"/>
    </source>
</evidence>
<dbReference type="CDD" id="cd09725">
    <property type="entry name" value="Cas2_I_II_III"/>
    <property type="match status" value="1"/>
</dbReference>
<feature type="binding site" evidence="9">
    <location>
        <position position="8"/>
    </location>
    <ligand>
        <name>Mg(2+)</name>
        <dbReference type="ChEBI" id="CHEBI:18420"/>
        <note>catalytic</note>
    </ligand>
</feature>
<dbReference type="EC" id="3.1.-.-" evidence="9"/>
<evidence type="ECO:0000256" key="8">
    <source>
        <dbReference type="ARBA" id="ARBA00023118"/>
    </source>
</evidence>
<dbReference type="STRING" id="1126833.VN24_14620"/>
<keyword evidence="4 9" id="KW-0479">Metal-binding</keyword>
<protein>
    <recommendedName>
        <fullName evidence="9">CRISPR-associated endoribonuclease Cas2</fullName>
        <ecNumber evidence="9">3.1.-.-</ecNumber>
    </recommendedName>
</protein>
<dbReference type="GO" id="GO:0043571">
    <property type="term" value="P:maintenance of CRISPR repeat elements"/>
    <property type="evidence" value="ECO:0007669"/>
    <property type="project" value="UniProtKB-UniRule"/>
</dbReference>
<dbReference type="RefSeq" id="WP_045673318.1">
    <property type="nucleotide sequence ID" value="NZ_CP011058.1"/>
</dbReference>
<dbReference type="PIRSF" id="PIRSF032582">
    <property type="entry name" value="Cas2"/>
    <property type="match status" value="1"/>
</dbReference>
<dbReference type="InterPro" id="IPR021127">
    <property type="entry name" value="CRISPR_associated_Cas2"/>
</dbReference>
<evidence type="ECO:0000256" key="9">
    <source>
        <dbReference type="HAMAP-Rule" id="MF_01471"/>
    </source>
</evidence>
<dbReference type="EMBL" id="CP011058">
    <property type="protein sequence ID" value="AJY77745.1"/>
    <property type="molecule type" value="Genomic_DNA"/>
</dbReference>
<evidence type="ECO:0000256" key="6">
    <source>
        <dbReference type="ARBA" id="ARBA00022801"/>
    </source>
</evidence>
<evidence type="ECO:0000256" key="2">
    <source>
        <dbReference type="ARBA" id="ARBA00009959"/>
    </source>
</evidence>
<keyword evidence="12" id="KW-1185">Reference proteome</keyword>
<comment type="function">
    <text evidence="9">CRISPR (clustered regularly interspaced short palindromic repeat), is an adaptive immune system that provides protection against mobile genetic elements (viruses, transposable elements and conjugative plasmids). CRISPR clusters contain sequences complementary to antecedent mobile elements and target invading nucleic acids. CRISPR clusters are transcribed and processed into CRISPR RNA (crRNA). Functions as a ssRNA-specific endoribonuclease. Involved in the integration of spacer DNA into the CRISPR cassette.</text>
</comment>
<reference evidence="11 12" key="1">
    <citation type="journal article" date="2015" name="J. Biotechnol.">
        <title>Complete genome sequence of Paenibacillus beijingensis 7188(T) (=DSM 24997(T)), a novel rhizobacterium from jujube garden soil.</title>
        <authorList>
            <person name="Kwak Y."/>
            <person name="Shin J.H."/>
        </authorList>
    </citation>
    <scope>NUCLEOTIDE SEQUENCE [LARGE SCALE GENOMIC DNA]</scope>
    <source>
        <strain evidence="11 12">DSM 24997</strain>
    </source>
</reference>
<sequence length="96" mass="10959">MLVLVTYDVSTVSSEGQRRLRQVSKICQNYGQRVQNSVFECVVDAAQFAVLKLKLLDVIDQEQDSLRFYQLGNNYKKKVEHLGVKQSIDLEGPLIL</sequence>
<evidence type="ECO:0000256" key="7">
    <source>
        <dbReference type="ARBA" id="ARBA00022842"/>
    </source>
</evidence>
<gene>
    <name evidence="9" type="primary">cas2</name>
    <name evidence="11" type="ORF">VN24_14620</name>
</gene>
<keyword evidence="3 9" id="KW-0540">Nuclease</keyword>
<dbReference type="Pfam" id="PF09827">
    <property type="entry name" value="CRISPR_Cas2"/>
    <property type="match status" value="1"/>
</dbReference>
<keyword evidence="6 9" id="KW-0378">Hydrolase</keyword>
<dbReference type="GO" id="GO:0051607">
    <property type="term" value="P:defense response to virus"/>
    <property type="evidence" value="ECO:0007669"/>
    <property type="project" value="UniProtKB-UniRule"/>
</dbReference>
<keyword evidence="5 9" id="KW-0255">Endonuclease</keyword>
<name>A0A0D5NRH6_9BACL</name>
<dbReference type="NCBIfam" id="TIGR01573">
    <property type="entry name" value="cas2"/>
    <property type="match status" value="1"/>
</dbReference>
<comment type="cofactor">
    <cofactor evidence="1 9">
        <name>Mg(2+)</name>
        <dbReference type="ChEBI" id="CHEBI:18420"/>
    </cofactor>
</comment>
<dbReference type="SUPFAM" id="SSF143430">
    <property type="entry name" value="TTP0101/SSO1404-like"/>
    <property type="match status" value="1"/>
</dbReference>
<evidence type="ECO:0000313" key="11">
    <source>
        <dbReference type="EMBL" id="AJY77745.1"/>
    </source>
</evidence>
<comment type="subunit">
    <text evidence="9">Homodimer, forms a heterotetramer with a Cas1 homodimer.</text>
</comment>
<dbReference type="GO" id="GO:0016787">
    <property type="term" value="F:hydrolase activity"/>
    <property type="evidence" value="ECO:0007669"/>
    <property type="project" value="UniProtKB-KW"/>
</dbReference>
<evidence type="ECO:0000256" key="3">
    <source>
        <dbReference type="ARBA" id="ARBA00022722"/>
    </source>
</evidence>
<dbReference type="HAMAP" id="MF_01471">
    <property type="entry name" value="Cas2"/>
    <property type="match status" value="1"/>
</dbReference>
<keyword evidence="7 9" id="KW-0460">Magnesium</keyword>
<proteinExistence type="inferred from homology"/>
<evidence type="ECO:0000256" key="5">
    <source>
        <dbReference type="ARBA" id="ARBA00022759"/>
    </source>
</evidence>
<dbReference type="Gene3D" id="3.30.70.240">
    <property type="match status" value="1"/>
</dbReference>
<dbReference type="PANTHER" id="PTHR34405">
    <property type="entry name" value="CRISPR-ASSOCIATED ENDORIBONUCLEASE CAS2"/>
    <property type="match status" value="1"/>
</dbReference>
<dbReference type="PANTHER" id="PTHR34405:SF3">
    <property type="entry name" value="CRISPR-ASSOCIATED ENDORIBONUCLEASE CAS2 3"/>
    <property type="match status" value="1"/>
</dbReference>
<evidence type="ECO:0000313" key="12">
    <source>
        <dbReference type="Proteomes" id="UP000032633"/>
    </source>
</evidence>
<dbReference type="Proteomes" id="UP000032633">
    <property type="component" value="Chromosome"/>
</dbReference>
<evidence type="ECO:0000256" key="4">
    <source>
        <dbReference type="ARBA" id="ARBA00022723"/>
    </source>
</evidence>
<reference evidence="12" key="2">
    <citation type="submission" date="2015-03" db="EMBL/GenBank/DDBJ databases">
        <title>Genome sequence of Paenibacillus beijingensis strain DSM 24997T.</title>
        <authorList>
            <person name="Kwak Y."/>
            <person name="Shin J.-H."/>
        </authorList>
    </citation>
    <scope>NUCLEOTIDE SEQUENCE [LARGE SCALE GENOMIC DNA]</scope>
    <source>
        <strain evidence="12">DSM 24997</strain>
    </source>
</reference>